<dbReference type="InterPro" id="IPR025926">
    <property type="entry name" value="PDZ-like_dom"/>
</dbReference>
<evidence type="ECO:0000256" key="1">
    <source>
        <dbReference type="ARBA" id="ARBA00010541"/>
    </source>
</evidence>
<dbReference type="PANTHER" id="PTHR46366:SF1">
    <property type="entry name" value="PDZ DOMAIN-CONTAINING PROTEIN C1685.05"/>
    <property type="match status" value="1"/>
</dbReference>
<dbReference type="InterPro" id="IPR001478">
    <property type="entry name" value="PDZ"/>
</dbReference>
<dbReference type="InterPro" id="IPR036034">
    <property type="entry name" value="PDZ_sf"/>
</dbReference>
<dbReference type="SUPFAM" id="SSF50494">
    <property type="entry name" value="Trypsin-like serine proteases"/>
    <property type="match status" value="2"/>
</dbReference>
<dbReference type="GO" id="GO:0006508">
    <property type="term" value="P:proteolysis"/>
    <property type="evidence" value="ECO:0007669"/>
    <property type="project" value="InterPro"/>
</dbReference>
<dbReference type="PROSITE" id="PS50106">
    <property type="entry name" value="PDZ"/>
    <property type="match status" value="1"/>
</dbReference>
<evidence type="ECO:0000313" key="4">
    <source>
        <dbReference type="EMBL" id="KAF0691214.1"/>
    </source>
</evidence>
<gene>
    <name evidence="5" type="primary">Aste57867_17514</name>
    <name evidence="4" type="ORF">As57867_017454</name>
    <name evidence="5" type="ORF">ASTE57867_17514</name>
</gene>
<dbReference type="EMBL" id="CAADRA010006199">
    <property type="protein sequence ID" value="VFT94267.1"/>
    <property type="molecule type" value="Genomic_DNA"/>
</dbReference>
<evidence type="ECO:0000256" key="2">
    <source>
        <dbReference type="SAM" id="SignalP"/>
    </source>
</evidence>
<accession>A0A485L7W2</accession>
<name>A0A485L7W2_9STRA</name>
<dbReference type="EMBL" id="VJMH01006178">
    <property type="protein sequence ID" value="KAF0691214.1"/>
    <property type="molecule type" value="Genomic_DNA"/>
</dbReference>
<evidence type="ECO:0000259" key="3">
    <source>
        <dbReference type="PROSITE" id="PS50106"/>
    </source>
</evidence>
<feature type="signal peptide" evidence="2">
    <location>
        <begin position="1"/>
        <end position="23"/>
    </location>
</feature>
<feature type="chain" id="PRO_5033437417" evidence="2">
    <location>
        <begin position="24"/>
        <end position="1019"/>
    </location>
</feature>
<dbReference type="SUPFAM" id="SSF50156">
    <property type="entry name" value="PDZ domain-like"/>
    <property type="match status" value="3"/>
</dbReference>
<reference evidence="5 6" key="1">
    <citation type="submission" date="2019-03" db="EMBL/GenBank/DDBJ databases">
        <authorList>
            <person name="Gaulin E."/>
            <person name="Dumas B."/>
        </authorList>
    </citation>
    <scope>NUCLEOTIDE SEQUENCE [LARGE SCALE GENOMIC DNA]</scope>
    <source>
        <strain evidence="5">CBS 568.67</strain>
    </source>
</reference>
<dbReference type="Proteomes" id="UP000332933">
    <property type="component" value="Unassembled WGS sequence"/>
</dbReference>
<dbReference type="Gene3D" id="2.40.10.120">
    <property type="match status" value="1"/>
</dbReference>
<dbReference type="Pfam" id="PF13365">
    <property type="entry name" value="Trypsin_2"/>
    <property type="match status" value="1"/>
</dbReference>
<dbReference type="Pfam" id="PF12812">
    <property type="entry name" value="PDZ_1"/>
    <property type="match status" value="1"/>
</dbReference>
<sequence length="1019" mass="109520">MASTASTVLPLLSAVSAATAVWALSRNGGANSSHPTPDEMTARLASLQLALRAKQDEAAAAAAAAADDEDEAAPDAAQWLASLQLVMPAIVTIRIMKVRAFDDDKAMCSVATGFVVDKVRGLILTNRHVVTPGPVVADAIFVNHEEVDLIPLYRDPVHDFGFFRFDPSKIRFLALHEIPLRPDLAAVGTDIRVVGNDNAEKVQILPGILAKLDRDAPQYGPTGYNDFNTFYYSAASSTSGGSSGSPVLNVDGAAVALNAGGATHAASSYFLPLDRVQRALTLLQADAPIPRGTWQTTFRHAAFDEVRKLGLTTADERAIRAAFPTETGVLVVDQVVPLGPAYNHLHVGDIVLSVQGHSLTTFAPLAAILDGHVDQDVAIEVQRGGRRVALSLHVQDLHAITPSQFLEVGDCIFHALSYHQARNLSLPVGSVYATQVGHLLLHANVFHPCLVHSLDGRPTPTLAAFIDVLQHLPHGTRTDLVYSHATVRHVQIPTVVTIDWQWFPMQLWHRLSDGTKDADGLWHATPFSPPMMTSTPALMTSAAPHVTPLKTEAPWATALLSSLVYVRSEAPLEVDGIGFTSFEAIGYVIDATRGYVLVDKCTVHLFMSQVSVIVAASIQLAATVCFVHPVANFSIVQFDASSLAPGLVTALRFAEPSTASSLHVGASLAFLGLTCLWSVLTASTVVTKIDRLVVPDLDVPRYKTSAIEVLHVEPMNASALGGVFVNVADPTSVVALWLEFGTEDATDSQYSQSAHRGVPVSLVHDIVAAIQAGGVPPTHVRVLPVELTTTSLAAARAGLGLSAAWIQVLATTYPDTRQVLTVYRCAAGTQAQTQLVSGDLVLSVNGHVVVKDGDIDRLVSASTSSELSNTLDVVVLRGGLERTLTVETTSVSARGTTRAVVWCGLLLQAPHWTVYQRGFVPCGVYISLWMEGSPADKYAMEPRRFIVQVNDVDTPDLDAFLCAVQPVGQHESVRLKVVTMAAGRTEMRTLKTEYHYWPTKEVVWDEEEGWRTIVYRHAL</sequence>
<organism evidence="5 6">
    <name type="scientific">Aphanomyces stellatus</name>
    <dbReference type="NCBI Taxonomy" id="120398"/>
    <lineage>
        <taxon>Eukaryota</taxon>
        <taxon>Sar</taxon>
        <taxon>Stramenopiles</taxon>
        <taxon>Oomycota</taxon>
        <taxon>Saprolegniomycetes</taxon>
        <taxon>Saprolegniales</taxon>
        <taxon>Verrucalvaceae</taxon>
        <taxon>Aphanomyces</taxon>
    </lineage>
</organism>
<dbReference type="GO" id="GO:0004252">
    <property type="term" value="F:serine-type endopeptidase activity"/>
    <property type="evidence" value="ECO:0007669"/>
    <property type="project" value="InterPro"/>
</dbReference>
<dbReference type="PRINTS" id="PR00834">
    <property type="entry name" value="PROTEASES2C"/>
</dbReference>
<keyword evidence="2" id="KW-0732">Signal</keyword>
<dbReference type="SMART" id="SM00228">
    <property type="entry name" value="PDZ"/>
    <property type="match status" value="3"/>
</dbReference>
<dbReference type="InterPro" id="IPR009003">
    <property type="entry name" value="Peptidase_S1_PA"/>
</dbReference>
<reference evidence="4" key="2">
    <citation type="submission" date="2019-06" db="EMBL/GenBank/DDBJ databases">
        <title>Genomics analysis of Aphanomyces spp. identifies a new class of oomycete effector associated with host adaptation.</title>
        <authorList>
            <person name="Gaulin E."/>
        </authorList>
    </citation>
    <scope>NUCLEOTIDE SEQUENCE</scope>
    <source>
        <strain evidence="4">CBS 578.67</strain>
    </source>
</reference>
<evidence type="ECO:0000313" key="6">
    <source>
        <dbReference type="Proteomes" id="UP000332933"/>
    </source>
</evidence>
<proteinExistence type="inferred from homology"/>
<dbReference type="AlphaFoldDB" id="A0A485L7W2"/>
<protein>
    <submittedName>
        <fullName evidence="5">Aste57867_17514 protein</fullName>
    </submittedName>
</protein>
<evidence type="ECO:0000313" key="5">
    <source>
        <dbReference type="EMBL" id="VFT94267.1"/>
    </source>
</evidence>
<feature type="domain" description="PDZ" evidence="3">
    <location>
        <begin position="309"/>
        <end position="396"/>
    </location>
</feature>
<dbReference type="Gene3D" id="2.30.42.10">
    <property type="match status" value="3"/>
</dbReference>
<dbReference type="OrthoDB" id="4217619at2759"/>
<keyword evidence="6" id="KW-1185">Reference proteome</keyword>
<dbReference type="InterPro" id="IPR001940">
    <property type="entry name" value="Peptidase_S1C"/>
</dbReference>
<dbReference type="PANTHER" id="PTHR46366">
    <property type="entry name" value="PRO-APOPTOTIC SERINE PROTEASE NMA111"/>
    <property type="match status" value="1"/>
</dbReference>
<comment type="similarity">
    <text evidence="1">Belongs to the peptidase S1C family.</text>
</comment>